<organism evidence="2 3">
    <name type="scientific">Capsicum annuum</name>
    <name type="common">Capsicum pepper</name>
    <dbReference type="NCBI Taxonomy" id="4072"/>
    <lineage>
        <taxon>Eukaryota</taxon>
        <taxon>Viridiplantae</taxon>
        <taxon>Streptophyta</taxon>
        <taxon>Embryophyta</taxon>
        <taxon>Tracheophyta</taxon>
        <taxon>Spermatophyta</taxon>
        <taxon>Magnoliopsida</taxon>
        <taxon>eudicotyledons</taxon>
        <taxon>Gunneridae</taxon>
        <taxon>Pentapetalae</taxon>
        <taxon>asterids</taxon>
        <taxon>lamiids</taxon>
        <taxon>Solanales</taxon>
        <taxon>Solanaceae</taxon>
        <taxon>Solanoideae</taxon>
        <taxon>Capsiceae</taxon>
        <taxon>Capsicum</taxon>
    </lineage>
</organism>
<dbReference type="InterPro" id="IPR055357">
    <property type="entry name" value="LRR_At1g61320_AtMIF1"/>
</dbReference>
<dbReference type="PANTHER" id="PTHR34145">
    <property type="entry name" value="OS02G0105600 PROTEIN"/>
    <property type="match status" value="1"/>
</dbReference>
<feature type="domain" description="At1g61320/AtMIF1 LRR" evidence="1">
    <location>
        <begin position="126"/>
        <end position="289"/>
    </location>
</feature>
<comment type="caution">
    <text evidence="2">The sequence shown here is derived from an EMBL/GenBank/DDBJ whole genome shotgun (WGS) entry which is preliminary data.</text>
</comment>
<dbReference type="AlphaFoldDB" id="A0A2G2YUU4"/>
<accession>A0A2G2YUU4</accession>
<dbReference type="Gene3D" id="3.80.10.10">
    <property type="entry name" value="Ribonuclease Inhibitor"/>
    <property type="match status" value="2"/>
</dbReference>
<dbReference type="EMBL" id="AYRZ02000009">
    <property type="protein sequence ID" value="PHT73493.1"/>
    <property type="molecule type" value="Genomic_DNA"/>
</dbReference>
<dbReference type="PANTHER" id="PTHR34145:SF62">
    <property type="entry name" value="FBD DOMAIN-CONTAINING PROTEIN"/>
    <property type="match status" value="1"/>
</dbReference>
<dbReference type="Proteomes" id="UP000222542">
    <property type="component" value="Unassembled WGS sequence"/>
</dbReference>
<dbReference type="OMA" id="PIVHHIM"/>
<dbReference type="InterPro" id="IPR032675">
    <property type="entry name" value="LRR_dom_sf"/>
</dbReference>
<reference evidence="2 3" key="2">
    <citation type="journal article" date="2017" name="Genome Biol.">
        <title>New reference genome sequences of hot pepper reveal the massive evolution of plant disease-resistance genes by retroduplication.</title>
        <authorList>
            <person name="Kim S."/>
            <person name="Park J."/>
            <person name="Yeom S.I."/>
            <person name="Kim Y.M."/>
            <person name="Seo E."/>
            <person name="Kim K.T."/>
            <person name="Kim M.S."/>
            <person name="Lee J.M."/>
            <person name="Cheong K."/>
            <person name="Shin H.S."/>
            <person name="Kim S.B."/>
            <person name="Han K."/>
            <person name="Lee J."/>
            <person name="Park M."/>
            <person name="Lee H.A."/>
            <person name="Lee H.Y."/>
            <person name="Lee Y."/>
            <person name="Oh S."/>
            <person name="Lee J.H."/>
            <person name="Choi E."/>
            <person name="Choi E."/>
            <person name="Lee S.E."/>
            <person name="Jeon J."/>
            <person name="Kim H."/>
            <person name="Choi G."/>
            <person name="Song H."/>
            <person name="Lee J."/>
            <person name="Lee S.C."/>
            <person name="Kwon J.K."/>
            <person name="Lee H.Y."/>
            <person name="Koo N."/>
            <person name="Hong Y."/>
            <person name="Kim R.W."/>
            <person name="Kang W.H."/>
            <person name="Huh J.H."/>
            <person name="Kang B.C."/>
            <person name="Yang T.J."/>
            <person name="Lee Y.H."/>
            <person name="Bennetzen J.L."/>
            <person name="Choi D."/>
        </authorList>
    </citation>
    <scope>NUCLEOTIDE SEQUENCE [LARGE SCALE GENOMIC DNA]</scope>
    <source>
        <strain evidence="3">cv. CM334</strain>
    </source>
</reference>
<dbReference type="InterPro" id="IPR053772">
    <property type="entry name" value="At1g61320/At1g61330-like"/>
</dbReference>
<reference evidence="2 3" key="1">
    <citation type="journal article" date="2014" name="Nat. Genet.">
        <title>Genome sequence of the hot pepper provides insights into the evolution of pungency in Capsicum species.</title>
        <authorList>
            <person name="Kim S."/>
            <person name="Park M."/>
            <person name="Yeom S.I."/>
            <person name="Kim Y.M."/>
            <person name="Lee J.M."/>
            <person name="Lee H.A."/>
            <person name="Seo E."/>
            <person name="Choi J."/>
            <person name="Cheong K."/>
            <person name="Kim K.T."/>
            <person name="Jung K."/>
            <person name="Lee G.W."/>
            <person name="Oh S.K."/>
            <person name="Bae C."/>
            <person name="Kim S.B."/>
            <person name="Lee H.Y."/>
            <person name="Kim S.Y."/>
            <person name="Kim M.S."/>
            <person name="Kang B.C."/>
            <person name="Jo Y.D."/>
            <person name="Yang H.B."/>
            <person name="Jeong H.J."/>
            <person name="Kang W.H."/>
            <person name="Kwon J.K."/>
            <person name="Shin C."/>
            <person name="Lim J.Y."/>
            <person name="Park J.H."/>
            <person name="Huh J.H."/>
            <person name="Kim J.S."/>
            <person name="Kim B.D."/>
            <person name="Cohen O."/>
            <person name="Paran I."/>
            <person name="Suh M.C."/>
            <person name="Lee S.B."/>
            <person name="Kim Y.K."/>
            <person name="Shin Y."/>
            <person name="Noh S.J."/>
            <person name="Park J."/>
            <person name="Seo Y.S."/>
            <person name="Kwon S.Y."/>
            <person name="Kim H.A."/>
            <person name="Park J.M."/>
            <person name="Kim H.J."/>
            <person name="Choi S.B."/>
            <person name="Bosland P.W."/>
            <person name="Reeves G."/>
            <person name="Jo S.H."/>
            <person name="Lee B.W."/>
            <person name="Cho H.T."/>
            <person name="Choi H.S."/>
            <person name="Lee M.S."/>
            <person name="Yu Y."/>
            <person name="Do Choi Y."/>
            <person name="Park B.S."/>
            <person name="van Deynze A."/>
            <person name="Ashrafi H."/>
            <person name="Hill T."/>
            <person name="Kim W.T."/>
            <person name="Pai H.S."/>
            <person name="Ahn H.K."/>
            <person name="Yeam I."/>
            <person name="Giovannoni J.J."/>
            <person name="Rose J.K."/>
            <person name="Sorensen I."/>
            <person name="Lee S.J."/>
            <person name="Kim R.W."/>
            <person name="Choi I.Y."/>
            <person name="Choi B.S."/>
            <person name="Lim J.S."/>
            <person name="Lee Y.H."/>
            <person name="Choi D."/>
        </authorList>
    </citation>
    <scope>NUCLEOTIDE SEQUENCE [LARGE SCALE GENOMIC DNA]</scope>
    <source>
        <strain evidence="3">cv. CM334</strain>
    </source>
</reference>
<dbReference type="Gramene" id="PHT73493">
    <property type="protein sequence ID" value="PHT73493"/>
    <property type="gene ID" value="T459_24278"/>
</dbReference>
<keyword evidence="3" id="KW-1185">Reference proteome</keyword>
<evidence type="ECO:0000313" key="2">
    <source>
        <dbReference type="EMBL" id="PHT73493.1"/>
    </source>
</evidence>
<evidence type="ECO:0000259" key="1">
    <source>
        <dbReference type="Pfam" id="PF23622"/>
    </source>
</evidence>
<feature type="domain" description="At1g61320/AtMIF1 LRR" evidence="1">
    <location>
        <begin position="296"/>
        <end position="529"/>
    </location>
</feature>
<name>A0A2G2YUU4_CAPAN</name>
<protein>
    <recommendedName>
        <fullName evidence="1">At1g61320/AtMIF1 LRR domain-containing protein</fullName>
    </recommendedName>
</protein>
<proteinExistence type="predicted"/>
<sequence length="597" mass="69076">MPSFLEKPHHQLSIVQNYYSDSLFGLSKNRHRKSLRVMKEQRVDETEDQISKLPDPISHHFMGLLLAKDAAQISTLSKTLYAAWSSLPYLNFGDRFFYREVHGRWILSEKIQELVHIVDQTLANRKKHKISVQKFWLKVPSSYRMSSSYVRNWIKILVTSNIKELILKVGESDSSFDSLPEELFVVEGLNVLNLRGFKLGLPPDHGIKFSSLRKLRLTDTYLDEQLIQALCASCVCLEKLRLSCCRGLASLRIAASLQKLKTVWLRCLPELQIVDIAAPNVENLYIESQLWNLQVVKITCCKSLQTLYIVDVDVTDGWLEDLLVNQPNLECLSLSGCLKLQKIKISSDRLKYLALSWCLELINVVLETPTLTRFRYKCDENLPTLKLMKSSVFLVLKLEFSLTNILDSHWYSMLMKFLGNFKQSKAIKLDCCDRDGIVIPKDTRENMVPPLYVANATWYIKFNTFGDCSLVDILDSLLWISPQLDTLILVQESNLNTTLKFIDEDASAEGEKFLWRHKLKKVRMANFTCMEQQELRNYLFTNEDYIGEEAFSKLMEWDCDYCRRKELHLLVDNDEEAIADVKKLLMVSLIFGAFKEV</sequence>
<gene>
    <name evidence="2" type="ORF">T459_24278</name>
</gene>
<evidence type="ECO:0000313" key="3">
    <source>
        <dbReference type="Proteomes" id="UP000222542"/>
    </source>
</evidence>
<dbReference type="SUPFAM" id="SSF52047">
    <property type="entry name" value="RNI-like"/>
    <property type="match status" value="1"/>
</dbReference>
<dbReference type="Pfam" id="PF23622">
    <property type="entry name" value="LRR_At1g61320_AtMIF1"/>
    <property type="match status" value="2"/>
</dbReference>